<dbReference type="PANTHER" id="PTHR47978">
    <property type="match status" value="1"/>
</dbReference>
<evidence type="ECO:0000256" key="2">
    <source>
        <dbReference type="ARBA" id="ARBA00022741"/>
    </source>
</evidence>
<keyword evidence="2" id="KW-0547">Nucleotide-binding</keyword>
<dbReference type="GO" id="GO:0005525">
    <property type="term" value="F:GTP binding"/>
    <property type="evidence" value="ECO:0007669"/>
    <property type="project" value="InterPro"/>
</dbReference>
<dbReference type="PRINTS" id="PR00449">
    <property type="entry name" value="RASTRNSFRMNG"/>
</dbReference>
<dbReference type="InterPro" id="IPR005225">
    <property type="entry name" value="Small_GTP-bd"/>
</dbReference>
<dbReference type="Pfam" id="PF00071">
    <property type="entry name" value="Ras"/>
    <property type="match status" value="1"/>
</dbReference>
<protein>
    <submittedName>
        <fullName evidence="4">Ras-related protein Rab-22A</fullName>
    </submittedName>
</protein>
<name>A0A6P7SJB4_9MOLL</name>
<dbReference type="NCBIfam" id="TIGR00231">
    <property type="entry name" value="small_GTP"/>
    <property type="match status" value="1"/>
</dbReference>
<gene>
    <name evidence="4" type="primary">LOC115213288</name>
</gene>
<dbReference type="RefSeq" id="XP_029638083.1">
    <property type="nucleotide sequence ID" value="XM_029782223.2"/>
</dbReference>
<reference evidence="4" key="1">
    <citation type="submission" date="2025-08" db="UniProtKB">
        <authorList>
            <consortium name="RefSeq"/>
        </authorList>
    </citation>
    <scope>IDENTIFICATION</scope>
</reference>
<dbReference type="Gene3D" id="3.40.50.300">
    <property type="entry name" value="P-loop containing nucleotide triphosphate hydrolases"/>
    <property type="match status" value="1"/>
</dbReference>
<proteinExistence type="inferred from homology"/>
<dbReference type="GO" id="GO:0003924">
    <property type="term" value="F:GTPase activity"/>
    <property type="evidence" value="ECO:0007669"/>
    <property type="project" value="InterPro"/>
</dbReference>
<evidence type="ECO:0000313" key="4">
    <source>
        <dbReference type="RefSeq" id="XP_029638083.1"/>
    </source>
</evidence>
<dbReference type="Proteomes" id="UP000515154">
    <property type="component" value="Linkage group LG1"/>
</dbReference>
<sequence length="215" mass="23537">MALRDVKICLLGDSGVGKTSIVWRFVTNTFRENPGSTIGASFMVKNLVLDSKTFRFQIWDTAGQEKYHALAPMYFRGAAAAIVVYDITKESSYRSAKEWVKRLRKHGVTDAVIALAGNKCDAEDLREVSAKDAQAYADSIQAIFVETSALVAVNIPELFTSIAQRLPPINDNSVDNDNTVNMTSRTSTKSCCFSSSGSSTAKNKSTIEAILKDVY</sequence>
<comment type="similarity">
    <text evidence="1">Belongs to the small GTPase superfamily. Rab family.</text>
</comment>
<evidence type="ECO:0000256" key="1">
    <source>
        <dbReference type="ARBA" id="ARBA00006270"/>
    </source>
</evidence>
<dbReference type="CDD" id="cd01860">
    <property type="entry name" value="Rab5_related"/>
    <property type="match status" value="1"/>
</dbReference>
<dbReference type="SMART" id="SM00176">
    <property type="entry name" value="RAN"/>
    <property type="match status" value="1"/>
</dbReference>
<dbReference type="InterPro" id="IPR001806">
    <property type="entry name" value="Small_GTPase"/>
</dbReference>
<evidence type="ECO:0000313" key="3">
    <source>
        <dbReference type="Proteomes" id="UP000515154"/>
    </source>
</evidence>
<dbReference type="SUPFAM" id="SSF52540">
    <property type="entry name" value="P-loop containing nucleoside triphosphate hydrolases"/>
    <property type="match status" value="1"/>
</dbReference>
<dbReference type="SMART" id="SM00173">
    <property type="entry name" value="RAS"/>
    <property type="match status" value="1"/>
</dbReference>
<dbReference type="InterPro" id="IPR027417">
    <property type="entry name" value="P-loop_NTPase"/>
</dbReference>
<organism evidence="3 4">
    <name type="scientific">Octopus sinensis</name>
    <name type="common">East Asian common octopus</name>
    <dbReference type="NCBI Taxonomy" id="2607531"/>
    <lineage>
        <taxon>Eukaryota</taxon>
        <taxon>Metazoa</taxon>
        <taxon>Spiralia</taxon>
        <taxon>Lophotrochozoa</taxon>
        <taxon>Mollusca</taxon>
        <taxon>Cephalopoda</taxon>
        <taxon>Coleoidea</taxon>
        <taxon>Octopodiformes</taxon>
        <taxon>Octopoda</taxon>
        <taxon>Incirrata</taxon>
        <taxon>Octopodidae</taxon>
        <taxon>Octopus</taxon>
    </lineage>
</organism>
<dbReference type="SMART" id="SM00174">
    <property type="entry name" value="RHO"/>
    <property type="match status" value="1"/>
</dbReference>
<dbReference type="SMART" id="SM00175">
    <property type="entry name" value="RAB"/>
    <property type="match status" value="1"/>
</dbReference>
<dbReference type="AlphaFoldDB" id="A0A6P7SJB4"/>
<dbReference type="FunFam" id="3.40.50.300:FF:000808">
    <property type="entry name" value="Small GTP-binding protein, putative"/>
    <property type="match status" value="1"/>
</dbReference>
<dbReference type="KEGG" id="osn:115213288"/>
<keyword evidence="3" id="KW-1185">Reference proteome</keyword>
<dbReference type="PROSITE" id="PS51419">
    <property type="entry name" value="RAB"/>
    <property type="match status" value="1"/>
</dbReference>
<accession>A0A6P7SJB4</accession>
<dbReference type="PROSITE" id="PS51421">
    <property type="entry name" value="RAS"/>
    <property type="match status" value="1"/>
</dbReference>